<dbReference type="PANTHER" id="PTHR33055:SF13">
    <property type="entry name" value="TRANSPOSASE"/>
    <property type="match status" value="1"/>
</dbReference>
<dbReference type="InterPro" id="IPR002525">
    <property type="entry name" value="Transp_IS110-like_N"/>
</dbReference>
<evidence type="ECO:0000313" key="4">
    <source>
        <dbReference type="Proteomes" id="UP001058072"/>
    </source>
</evidence>
<dbReference type="RefSeq" id="WP_212724076.1">
    <property type="nucleotide sequence ID" value="NZ_CP071250.1"/>
</dbReference>
<accession>A0A9Q9FF92</accession>
<dbReference type="PANTHER" id="PTHR33055">
    <property type="entry name" value="TRANSPOSASE FOR INSERTION SEQUENCE ELEMENT IS1111A"/>
    <property type="match status" value="1"/>
</dbReference>
<dbReference type="GO" id="GO:0003677">
    <property type="term" value="F:DNA binding"/>
    <property type="evidence" value="ECO:0007669"/>
    <property type="project" value="InterPro"/>
</dbReference>
<proteinExistence type="predicted"/>
<dbReference type="Pfam" id="PF02371">
    <property type="entry name" value="Transposase_20"/>
    <property type="match status" value="1"/>
</dbReference>
<evidence type="ECO:0000259" key="2">
    <source>
        <dbReference type="Pfam" id="PF02371"/>
    </source>
</evidence>
<organism evidence="3 4">
    <name type="scientific">Turicibacter bilis</name>
    <dbReference type="NCBI Taxonomy" id="2735723"/>
    <lineage>
        <taxon>Bacteria</taxon>
        <taxon>Bacillati</taxon>
        <taxon>Bacillota</taxon>
        <taxon>Erysipelotrichia</taxon>
        <taxon>Erysipelotrichales</taxon>
        <taxon>Turicibacteraceae</taxon>
        <taxon>Turicibacter</taxon>
    </lineage>
</organism>
<dbReference type="NCBIfam" id="NF033542">
    <property type="entry name" value="transpos_IS110"/>
    <property type="match status" value="1"/>
</dbReference>
<dbReference type="GO" id="GO:0006313">
    <property type="term" value="P:DNA transposition"/>
    <property type="evidence" value="ECO:0007669"/>
    <property type="project" value="InterPro"/>
</dbReference>
<dbReference type="Proteomes" id="UP001058072">
    <property type="component" value="Chromosome"/>
</dbReference>
<reference evidence="3" key="1">
    <citation type="submission" date="2021-03" db="EMBL/GenBank/DDBJ databases">
        <title>Comparative Genomics and Metabolomics in the genus Turicibacter.</title>
        <authorList>
            <person name="Maki J."/>
            <person name="Looft T."/>
        </authorList>
    </citation>
    <scope>NUCLEOTIDE SEQUENCE</scope>
    <source>
        <strain evidence="3">ISU324</strain>
    </source>
</reference>
<dbReference type="InterPro" id="IPR047650">
    <property type="entry name" value="Transpos_IS110"/>
</dbReference>
<evidence type="ECO:0000313" key="3">
    <source>
        <dbReference type="EMBL" id="UUF08337.1"/>
    </source>
</evidence>
<dbReference type="EMBL" id="CP071250">
    <property type="protein sequence ID" value="UUF08337.1"/>
    <property type="molecule type" value="Genomic_DNA"/>
</dbReference>
<feature type="domain" description="Transposase IS116/IS110/IS902 C-terminal" evidence="2">
    <location>
        <begin position="273"/>
        <end position="358"/>
    </location>
</feature>
<dbReference type="GO" id="GO:0004803">
    <property type="term" value="F:transposase activity"/>
    <property type="evidence" value="ECO:0007669"/>
    <property type="project" value="InterPro"/>
</dbReference>
<protein>
    <submittedName>
        <fullName evidence="3">IS110 family transposase</fullName>
    </submittedName>
</protein>
<dbReference type="AlphaFoldDB" id="A0A9Q9FF92"/>
<evidence type="ECO:0000259" key="1">
    <source>
        <dbReference type="Pfam" id="PF01548"/>
    </source>
</evidence>
<dbReference type="Pfam" id="PF01548">
    <property type="entry name" value="DEDD_Tnp_IS110"/>
    <property type="match status" value="1"/>
</dbReference>
<name>A0A9Q9FF92_9FIRM</name>
<dbReference type="InterPro" id="IPR003346">
    <property type="entry name" value="Transposase_20"/>
</dbReference>
<feature type="domain" description="Transposase IS110-like N-terminal" evidence="1">
    <location>
        <begin position="4"/>
        <end position="161"/>
    </location>
</feature>
<sequence>MISVGIDISKRKSTAAILNVQGEVICNPFEFRHTKSGFEELLMYVKDYPQDEVKFIMEAKGIYHLALLEFLKSKGYFVHVANPLLIKKFFDAEIRKGKTDRKDALKLSLYGTEKWFKLDDHLISEKIYSELMMLSREYNQLIAIRTKSKIQLNHLIERIFPGIEKILTDYYTELLLDFLLKYPHVSCVVKQSEKVFTKQFVKMAEKKEHTKGPQLAKKVYDLALECVPAISSSRSLEIAVESCINVLRSTQTSTDAIITQMRLLAKELPEYDMVRSMPGIGDTLAPRLIAEIGDIRRFKNAKSLIAYAGIDAPPYQSGQFEGTRRHISKRGSASLRKCGFEIMFILMRREPSEDKDIYEYIQKKRAEGKAFKVALFAGFNKMLRIYYARTMEIYSKLT</sequence>
<gene>
    <name evidence="3" type="ORF">J0J70_12320</name>
</gene>